<evidence type="ECO:0000256" key="1">
    <source>
        <dbReference type="ARBA" id="ARBA00004651"/>
    </source>
</evidence>
<dbReference type="PANTHER" id="PTHR23501">
    <property type="entry name" value="MAJOR FACILITATOR SUPERFAMILY"/>
    <property type="match status" value="1"/>
</dbReference>
<dbReference type="PANTHER" id="PTHR23501:SF174">
    <property type="entry name" value="MULTIDRUG EXPORT PROTEIN EMRB-RELATED"/>
    <property type="match status" value="1"/>
</dbReference>
<dbReference type="OrthoDB" id="9816041at2"/>
<sequence length="564" mass="61751">MVVEDDLELEERGSAGAAEQREDGSGARGAEASLAQDIPSFDNEYEAPRRVFNPWIIAMVVTIGTFMEVLDTSIANVALPHIAGSLSSSQDEGAWVLTSYLVANAIILPISGWISSVMGRKRFYLTSVLFFTIFSAVCGLAPSLGMLILFRVLQGLAGGGLQPSVQAILADAFPPAKRGMAMALYTIAILIAPVLGPTLGGWITDNYSWRWIFYINIPVGVLCFFLTRMVLEDPPHLKEQMKAARKVRVDYMGLGLISLGLATLEIVLDKGQELDWFGSNFIVCFATIAAVALVGAVVWEWRHKNPVVNLHLLKERNFRTCCLIILTLYAVLYATTYLLPLFMQQMLGYDATTAGIALSPAGLFTMALVPLVGYVLTRGFDPRKLIFVGLAFIGISLFWMGSMNLGVAEKDMIMPRILQVMGVGLTTVPVSTIMFRFLPKEASGQAAGLYALVRNEGGSIGIAISSTMLERKSQAYQQQLGRNLDPTSPLVRDAVGGQAHTLMHYGQQGYNQLALLYSRLQEQALLLSYMDQFRTLCGVMVLILPLILFLKKPPVSKHIELDAH</sequence>
<dbReference type="SUPFAM" id="SSF103473">
    <property type="entry name" value="MFS general substrate transporter"/>
    <property type="match status" value="1"/>
</dbReference>
<evidence type="ECO:0000256" key="8">
    <source>
        <dbReference type="SAM" id="Phobius"/>
    </source>
</evidence>
<evidence type="ECO:0000256" key="4">
    <source>
        <dbReference type="ARBA" id="ARBA00022692"/>
    </source>
</evidence>
<evidence type="ECO:0000259" key="9">
    <source>
        <dbReference type="PROSITE" id="PS50850"/>
    </source>
</evidence>
<feature type="transmembrane region" description="Helical" evidence="8">
    <location>
        <begin position="533"/>
        <end position="550"/>
    </location>
</feature>
<name>A0A1H5S8D0_9BACT</name>
<feature type="transmembrane region" description="Helical" evidence="8">
    <location>
        <begin position="320"/>
        <end position="342"/>
    </location>
</feature>
<dbReference type="EMBL" id="FNVA01000001">
    <property type="protein sequence ID" value="SEF46775.1"/>
    <property type="molecule type" value="Genomic_DNA"/>
</dbReference>
<dbReference type="Proteomes" id="UP000236728">
    <property type="component" value="Unassembled WGS sequence"/>
</dbReference>
<evidence type="ECO:0000256" key="6">
    <source>
        <dbReference type="ARBA" id="ARBA00023136"/>
    </source>
</evidence>
<keyword evidence="5 8" id="KW-1133">Transmembrane helix</keyword>
<dbReference type="GO" id="GO:0005886">
    <property type="term" value="C:plasma membrane"/>
    <property type="evidence" value="ECO:0007669"/>
    <property type="project" value="UniProtKB-SubCell"/>
</dbReference>
<protein>
    <submittedName>
        <fullName evidence="10">MFS transporter, DHA2 family, multidrug resistance protein</fullName>
    </submittedName>
</protein>
<accession>A0A1H5S8D0</accession>
<feature type="transmembrane region" description="Helical" evidence="8">
    <location>
        <begin position="94"/>
        <end position="114"/>
    </location>
</feature>
<keyword evidence="2" id="KW-0813">Transport</keyword>
<feature type="transmembrane region" description="Helical" evidence="8">
    <location>
        <begin position="280"/>
        <end position="299"/>
    </location>
</feature>
<dbReference type="PROSITE" id="PS50850">
    <property type="entry name" value="MFS"/>
    <property type="match status" value="1"/>
</dbReference>
<dbReference type="Gene3D" id="1.20.1250.20">
    <property type="entry name" value="MFS general substrate transporter like domains"/>
    <property type="match status" value="1"/>
</dbReference>
<evidence type="ECO:0000313" key="11">
    <source>
        <dbReference type="Proteomes" id="UP000236728"/>
    </source>
</evidence>
<dbReference type="InterPro" id="IPR020846">
    <property type="entry name" value="MFS_dom"/>
</dbReference>
<feature type="transmembrane region" description="Helical" evidence="8">
    <location>
        <begin position="182"/>
        <end position="203"/>
    </location>
</feature>
<organism evidence="10 11">
    <name type="scientific">Bryocella elongata</name>
    <dbReference type="NCBI Taxonomy" id="863522"/>
    <lineage>
        <taxon>Bacteria</taxon>
        <taxon>Pseudomonadati</taxon>
        <taxon>Acidobacteriota</taxon>
        <taxon>Terriglobia</taxon>
        <taxon>Terriglobales</taxon>
        <taxon>Acidobacteriaceae</taxon>
        <taxon>Bryocella</taxon>
    </lineage>
</organism>
<evidence type="ECO:0000256" key="5">
    <source>
        <dbReference type="ARBA" id="ARBA00022989"/>
    </source>
</evidence>
<dbReference type="InterPro" id="IPR036259">
    <property type="entry name" value="MFS_trans_sf"/>
</dbReference>
<dbReference type="NCBIfam" id="TIGR00711">
    <property type="entry name" value="efflux_EmrB"/>
    <property type="match status" value="1"/>
</dbReference>
<dbReference type="GO" id="GO:0022857">
    <property type="term" value="F:transmembrane transporter activity"/>
    <property type="evidence" value="ECO:0007669"/>
    <property type="project" value="InterPro"/>
</dbReference>
<evidence type="ECO:0000256" key="7">
    <source>
        <dbReference type="SAM" id="MobiDB-lite"/>
    </source>
</evidence>
<feature type="transmembrane region" description="Helical" evidence="8">
    <location>
        <begin position="354"/>
        <end position="376"/>
    </location>
</feature>
<feature type="transmembrane region" description="Helical" evidence="8">
    <location>
        <begin position="417"/>
        <end position="438"/>
    </location>
</feature>
<comment type="subcellular location">
    <subcellularLocation>
        <location evidence="1">Cell membrane</location>
        <topology evidence="1">Multi-pass membrane protein</topology>
    </subcellularLocation>
</comment>
<feature type="transmembrane region" description="Helical" evidence="8">
    <location>
        <begin position="209"/>
        <end position="231"/>
    </location>
</feature>
<dbReference type="Pfam" id="PF07690">
    <property type="entry name" value="MFS_1"/>
    <property type="match status" value="1"/>
</dbReference>
<feature type="transmembrane region" description="Helical" evidence="8">
    <location>
        <begin position="55"/>
        <end position="74"/>
    </location>
</feature>
<dbReference type="Gene3D" id="1.20.1720.10">
    <property type="entry name" value="Multidrug resistance protein D"/>
    <property type="match status" value="1"/>
</dbReference>
<dbReference type="CDD" id="cd17503">
    <property type="entry name" value="MFS_LmrB_MDR_like"/>
    <property type="match status" value="1"/>
</dbReference>
<feature type="domain" description="Major facilitator superfamily (MFS) profile" evidence="9">
    <location>
        <begin position="57"/>
        <end position="555"/>
    </location>
</feature>
<feature type="transmembrane region" description="Helical" evidence="8">
    <location>
        <begin position="385"/>
        <end position="405"/>
    </location>
</feature>
<dbReference type="InterPro" id="IPR011701">
    <property type="entry name" value="MFS"/>
</dbReference>
<keyword evidence="3" id="KW-1003">Cell membrane</keyword>
<evidence type="ECO:0000256" key="2">
    <source>
        <dbReference type="ARBA" id="ARBA00022448"/>
    </source>
</evidence>
<feature type="transmembrane region" description="Helical" evidence="8">
    <location>
        <begin position="123"/>
        <end position="142"/>
    </location>
</feature>
<evidence type="ECO:0000256" key="3">
    <source>
        <dbReference type="ARBA" id="ARBA00022475"/>
    </source>
</evidence>
<reference evidence="10 11" key="1">
    <citation type="submission" date="2016-10" db="EMBL/GenBank/DDBJ databases">
        <authorList>
            <person name="de Groot N.N."/>
        </authorList>
    </citation>
    <scope>NUCLEOTIDE SEQUENCE [LARGE SCALE GENOMIC DNA]</scope>
    <source>
        <strain evidence="10 11">DSM 22489</strain>
    </source>
</reference>
<keyword evidence="6 8" id="KW-0472">Membrane</keyword>
<dbReference type="RefSeq" id="WP_146071959.1">
    <property type="nucleotide sequence ID" value="NZ_FNVA01000001.1"/>
</dbReference>
<gene>
    <name evidence="10" type="ORF">SAMN05421819_0108</name>
</gene>
<dbReference type="AlphaFoldDB" id="A0A1H5S8D0"/>
<keyword evidence="11" id="KW-1185">Reference proteome</keyword>
<dbReference type="InterPro" id="IPR004638">
    <property type="entry name" value="EmrB-like"/>
</dbReference>
<keyword evidence="4 8" id="KW-0812">Transmembrane</keyword>
<evidence type="ECO:0000313" key="10">
    <source>
        <dbReference type="EMBL" id="SEF46775.1"/>
    </source>
</evidence>
<feature type="region of interest" description="Disordered" evidence="7">
    <location>
        <begin position="1"/>
        <end position="29"/>
    </location>
</feature>
<proteinExistence type="predicted"/>